<keyword evidence="2" id="KW-1185">Reference proteome</keyword>
<reference evidence="1 2" key="1">
    <citation type="submission" date="2019-05" db="EMBL/GenBank/DDBJ databases">
        <authorList>
            <consortium name="Science for Life Laboratories"/>
        </authorList>
    </citation>
    <scope>NUCLEOTIDE SEQUENCE [LARGE SCALE GENOMIC DNA]</scope>
    <source>
        <strain evidence="1">Soil9</strain>
    </source>
</reference>
<dbReference type="Proteomes" id="UP000464178">
    <property type="component" value="Chromosome"/>
</dbReference>
<organism evidence="1 2">
    <name type="scientific">Gemmata massiliana</name>
    <dbReference type="NCBI Taxonomy" id="1210884"/>
    <lineage>
        <taxon>Bacteria</taxon>
        <taxon>Pseudomonadati</taxon>
        <taxon>Planctomycetota</taxon>
        <taxon>Planctomycetia</taxon>
        <taxon>Gemmatales</taxon>
        <taxon>Gemmataceae</taxon>
        <taxon>Gemmata</taxon>
    </lineage>
</organism>
<protein>
    <submittedName>
        <fullName evidence="1">Uncharacterized protein</fullName>
    </submittedName>
</protein>
<accession>A0A6P2DEN6</accession>
<gene>
    <name evidence="1" type="ORF">SOIL9_00340</name>
</gene>
<sequence length="81" mass="8703">MRNDGPKYEVTADELIKLLDAGDLTELAIRVNRALLAKHYPQLRYAVLVGGFPNGVAPDLCLPIIPLSPTEPASGFVSSGR</sequence>
<dbReference type="AlphaFoldDB" id="A0A6P2DEN6"/>
<dbReference type="EMBL" id="LR593886">
    <property type="protein sequence ID" value="VTR99159.1"/>
    <property type="molecule type" value="Genomic_DNA"/>
</dbReference>
<evidence type="ECO:0000313" key="1">
    <source>
        <dbReference type="EMBL" id="VTR99159.1"/>
    </source>
</evidence>
<proteinExistence type="predicted"/>
<name>A0A6P2DEN6_9BACT</name>
<evidence type="ECO:0000313" key="2">
    <source>
        <dbReference type="Proteomes" id="UP000464178"/>
    </source>
</evidence>
<dbReference type="KEGG" id="gms:SOIL9_00340"/>